<dbReference type="STRING" id="688246.Premu_0278"/>
<keyword evidence="1" id="KW-0732">Signal</keyword>
<dbReference type="InterPro" id="IPR032265">
    <property type="entry name" value="DUF4831"/>
</dbReference>
<dbReference type="RefSeq" id="WP_007572509.1">
    <property type="nucleotide sequence ID" value="NZ_BPTS01000001.1"/>
</dbReference>
<dbReference type="EMBL" id="GL945017">
    <property type="protein sequence ID" value="EGN55764.1"/>
    <property type="molecule type" value="Genomic_DNA"/>
</dbReference>
<dbReference type="Pfam" id="PF16115">
    <property type="entry name" value="DUF4831"/>
    <property type="match status" value="1"/>
</dbReference>
<name>F8NA34_9BACT</name>
<reference evidence="3" key="1">
    <citation type="journal article" date="2011" name="Stand. Genomic Sci.">
        <title>Non-contiguous finished genome sequence of the opportunistic oral pathogen Prevotella multisaccharivorax type strain (PPPA20).</title>
        <authorList>
            <person name="Pati A."/>
            <person name="Gronow S."/>
            <person name="Lu M."/>
            <person name="Lapidus A."/>
            <person name="Nolan M."/>
            <person name="Lucas S."/>
            <person name="Hammon N."/>
            <person name="Deshpande S."/>
            <person name="Cheng J.F."/>
            <person name="Tapia R."/>
            <person name="Han C."/>
            <person name="Goodwin L."/>
            <person name="Pitluck S."/>
            <person name="Liolios K."/>
            <person name="Pagani I."/>
            <person name="Mavromatis K."/>
            <person name="Mikhailova N."/>
            <person name="Huntemann M."/>
            <person name="Chen A."/>
            <person name="Palaniappan K."/>
            <person name="Land M."/>
            <person name="Hauser L."/>
            <person name="Detter J.C."/>
            <person name="Brambilla E.M."/>
            <person name="Rohde M."/>
            <person name="Goker M."/>
            <person name="Woyke T."/>
            <person name="Bristow J."/>
            <person name="Eisen J.A."/>
            <person name="Markowitz V."/>
            <person name="Hugenholtz P."/>
            <person name="Kyrpides N.C."/>
            <person name="Klenk H.P."/>
            <person name="Ivanova N."/>
        </authorList>
    </citation>
    <scope>NUCLEOTIDE SEQUENCE [LARGE SCALE GENOMIC DNA]</scope>
    <source>
        <strain evidence="3">DSM 17128</strain>
    </source>
</reference>
<evidence type="ECO:0000313" key="3">
    <source>
        <dbReference type="Proteomes" id="UP000002772"/>
    </source>
</evidence>
<dbReference type="eggNOG" id="ENOG502ZAG0">
    <property type="taxonomic scope" value="Bacteria"/>
</dbReference>
<dbReference type="OrthoDB" id="1092380at2"/>
<accession>F8NA34</accession>
<feature type="chain" id="PRO_5003381018" description="DUF4831 domain-containing protein" evidence="1">
    <location>
        <begin position="25"/>
        <end position="350"/>
    </location>
</feature>
<organism evidence="2 3">
    <name type="scientific">Hallella multisaccharivorax DSM 17128</name>
    <dbReference type="NCBI Taxonomy" id="688246"/>
    <lineage>
        <taxon>Bacteria</taxon>
        <taxon>Pseudomonadati</taxon>
        <taxon>Bacteroidota</taxon>
        <taxon>Bacteroidia</taxon>
        <taxon>Bacteroidales</taxon>
        <taxon>Prevotellaceae</taxon>
        <taxon>Hallella</taxon>
    </lineage>
</organism>
<dbReference type="AlphaFoldDB" id="F8NA34"/>
<gene>
    <name evidence="2" type="ORF">Premu_0278</name>
</gene>
<sequence length="350" mass="38911">MIRHHLRGLLAALPFVAVSMSAQSVEGTSYMLPKNGMRFTVKVEKTQYTPGEFCQYAERFMKEKVPQQALTTYRIIGVEMDKTAVPDTSKQYQLIVDKKHAIDKVSLTHDGQLLAINVDADQPVMPVRVFEAAPKPAPLRPNDFMTEDILAAGSTAKMAELTAKEIYDIRDSRNQLSRGDADNLPKDGAQLKLMYENMNRQEKALTQLFDGLTAKDTTWTQIDFMPVKEGRSVLFRFSKYYGLVASDDLSGTPYYITVTNEHTATDPSVSPEEKKKEDKNDIGLRASLPSKIKAELSADGKTLGTYEMSAAQFGFVQSLSGDLFSKKQTAQIVFDPMTGNVRSIKAVGLK</sequence>
<evidence type="ECO:0000313" key="2">
    <source>
        <dbReference type="EMBL" id="EGN55764.1"/>
    </source>
</evidence>
<proteinExistence type="predicted"/>
<evidence type="ECO:0008006" key="4">
    <source>
        <dbReference type="Google" id="ProtNLM"/>
    </source>
</evidence>
<dbReference type="HOGENOM" id="CLU_067505_0_0_10"/>
<feature type="signal peptide" evidence="1">
    <location>
        <begin position="1"/>
        <end position="24"/>
    </location>
</feature>
<dbReference type="Proteomes" id="UP000002772">
    <property type="component" value="Unassembled WGS sequence"/>
</dbReference>
<protein>
    <recommendedName>
        <fullName evidence="4">DUF4831 domain-containing protein</fullName>
    </recommendedName>
</protein>
<evidence type="ECO:0000256" key="1">
    <source>
        <dbReference type="SAM" id="SignalP"/>
    </source>
</evidence>
<keyword evidence="3" id="KW-1185">Reference proteome</keyword>